<dbReference type="InterPro" id="IPR028942">
    <property type="entry name" value="WHIM1_dom"/>
</dbReference>
<evidence type="ECO:0000259" key="4">
    <source>
        <dbReference type="Pfam" id="PF15612"/>
    </source>
</evidence>
<feature type="compositionally biased region" description="Polar residues" evidence="3">
    <location>
        <begin position="11"/>
        <end position="22"/>
    </location>
</feature>
<comment type="subcellular location">
    <subcellularLocation>
        <location evidence="1">Nucleus</location>
    </subcellularLocation>
</comment>
<evidence type="ECO:0000256" key="1">
    <source>
        <dbReference type="ARBA" id="ARBA00004123"/>
    </source>
</evidence>
<evidence type="ECO:0000256" key="2">
    <source>
        <dbReference type="ARBA" id="ARBA00023242"/>
    </source>
</evidence>
<evidence type="ECO:0000256" key="3">
    <source>
        <dbReference type="SAM" id="MobiDB-lite"/>
    </source>
</evidence>
<feature type="domain" description="WHIM1" evidence="4">
    <location>
        <begin position="409"/>
        <end position="436"/>
    </location>
</feature>
<name>A0A9W4TVD3_9ASCO</name>
<dbReference type="AlphaFoldDB" id="A0A9W4TVD3"/>
<protein>
    <recommendedName>
        <fullName evidence="4">WHIM1 domain-containing protein</fullName>
    </recommendedName>
</protein>
<accession>A0A9W4TVD3</accession>
<feature type="compositionally biased region" description="Basic residues" evidence="3">
    <location>
        <begin position="172"/>
        <end position="182"/>
    </location>
</feature>
<comment type="caution">
    <text evidence="5">The sequence shown here is derived from an EMBL/GenBank/DDBJ whole genome shotgun (WGS) entry which is preliminary data.</text>
</comment>
<evidence type="ECO:0000313" key="6">
    <source>
        <dbReference type="Proteomes" id="UP001152885"/>
    </source>
</evidence>
<reference evidence="5" key="1">
    <citation type="submission" date="2022-12" db="EMBL/GenBank/DDBJ databases">
        <authorList>
            <person name="Brejova B."/>
        </authorList>
    </citation>
    <scope>NUCLEOTIDE SEQUENCE</scope>
</reference>
<proteinExistence type="predicted"/>
<evidence type="ECO:0000313" key="5">
    <source>
        <dbReference type="EMBL" id="CAI5758105.1"/>
    </source>
</evidence>
<feature type="compositionally biased region" description="Low complexity" evidence="3">
    <location>
        <begin position="152"/>
        <end position="167"/>
    </location>
</feature>
<dbReference type="Proteomes" id="UP001152885">
    <property type="component" value="Unassembled WGS sequence"/>
</dbReference>
<dbReference type="EMBL" id="CANTUO010000002">
    <property type="protein sequence ID" value="CAI5758105.1"/>
    <property type="molecule type" value="Genomic_DNA"/>
</dbReference>
<keyword evidence="6" id="KW-1185">Reference proteome</keyword>
<feature type="region of interest" description="Disordered" evidence="3">
    <location>
        <begin position="1"/>
        <end position="24"/>
    </location>
</feature>
<gene>
    <name evidence="5" type="ORF">CANVERA_P2618</name>
</gene>
<dbReference type="GO" id="GO:0005634">
    <property type="term" value="C:nucleus"/>
    <property type="evidence" value="ECO:0007669"/>
    <property type="project" value="UniProtKB-SubCell"/>
</dbReference>
<organism evidence="5 6">
    <name type="scientific">Candida verbasci</name>
    <dbReference type="NCBI Taxonomy" id="1227364"/>
    <lineage>
        <taxon>Eukaryota</taxon>
        <taxon>Fungi</taxon>
        <taxon>Dikarya</taxon>
        <taxon>Ascomycota</taxon>
        <taxon>Saccharomycotina</taxon>
        <taxon>Pichiomycetes</taxon>
        <taxon>Debaryomycetaceae</taxon>
        <taxon>Candida/Lodderomyces clade</taxon>
        <taxon>Candida</taxon>
    </lineage>
</organism>
<sequence length="731" mass="84173">MDSNIDPEVSGINQISSNSKLNEFTKDSITEDALNLINEFNQSEIMEVDDDDDSNSNSTPKLYAYNPNEKPPRLGRPRRNINHSLSPPETSSSQNHNSSKISKFRLDSKPIEGSGSRGGKGNRKPPRGRITNESVKRQKQSTLNFEPEQPVPRQKLILKLPPQKQLQSSTQKPRRSVKKTKSNVKKISKTTVIYTRPKQSRQLPSSLVGLTYDLYDDNLIDAYFDSKNEKLALNYPIIKNPYASDIIYIISFLLKFKEIIPLENCVGPHSFEIGLSLPIYEDENHNELKYNKRKEKLVNGPDYDPNYISIQMEDLFKKLLSLVLNRKKEVTSHSKAISELKSQTEILGLPKEWKSYQIVKDLKYPNIEPVDPQNPEILMDEVIKRNNHYITKFNPFYDSNFEMNGLKGLSPVNRLIMLRTLVQWCFIQSESIKNYITTLNQNIDLPGERDTFYASRAIIYGFKNANDTKYEVEKKLSKRKSKSEDDVKYIDPTSNPKSHPLNLRLNELIAGDLGFHIGRFYLVRMSDEYNGGLSSVKKMNNVWSGNAGLNGPLPSNFKLYVQDTHQMLLEALSSDGVEFNSNGKEIKPSYKNTNESNHWFEIASNSKELHAFIIFLSKRLSIIENTTGLKSIPMASLLYKSTFQLYEYLEKILPLIQKQEELLENKKSTRRKPIDYSDRRAVERLGMEPDEIIENIEEDDENYVDPELVDVDDVEDDEYADEEEIYDEENL</sequence>
<dbReference type="OrthoDB" id="349045at2759"/>
<feature type="compositionally biased region" description="Low complexity" evidence="3">
    <location>
        <begin position="91"/>
        <end position="101"/>
    </location>
</feature>
<feature type="region of interest" description="Disordered" evidence="3">
    <location>
        <begin position="697"/>
        <end position="731"/>
    </location>
</feature>
<feature type="region of interest" description="Disordered" evidence="3">
    <location>
        <begin position="44"/>
        <end position="182"/>
    </location>
</feature>
<keyword evidence="2" id="KW-0539">Nucleus</keyword>
<dbReference type="Pfam" id="PF15612">
    <property type="entry name" value="WHIM1"/>
    <property type="match status" value="1"/>
</dbReference>